<organism evidence="2 3">
    <name type="scientific">Kribbella orskensis</name>
    <dbReference type="NCBI Taxonomy" id="2512216"/>
    <lineage>
        <taxon>Bacteria</taxon>
        <taxon>Bacillati</taxon>
        <taxon>Actinomycetota</taxon>
        <taxon>Actinomycetes</taxon>
        <taxon>Propionibacteriales</taxon>
        <taxon>Kribbellaceae</taxon>
        <taxon>Kribbella</taxon>
    </lineage>
</organism>
<comment type="caution">
    <text evidence="2">The sequence shown here is derived from an EMBL/GenBank/DDBJ whole genome shotgun (WGS) entry which is preliminary data.</text>
</comment>
<dbReference type="EMBL" id="SLWM01000010">
    <property type="protein sequence ID" value="TCO19562.1"/>
    <property type="molecule type" value="Genomic_DNA"/>
</dbReference>
<gene>
    <name evidence="2" type="ORF">EV644_110212</name>
</gene>
<dbReference type="Pfam" id="PF00583">
    <property type="entry name" value="Acetyltransf_1"/>
    <property type="match status" value="1"/>
</dbReference>
<dbReference type="PROSITE" id="PS51186">
    <property type="entry name" value="GNAT"/>
    <property type="match status" value="1"/>
</dbReference>
<evidence type="ECO:0000313" key="3">
    <source>
        <dbReference type="Proteomes" id="UP000295818"/>
    </source>
</evidence>
<dbReference type="CDD" id="cd04301">
    <property type="entry name" value="NAT_SF"/>
    <property type="match status" value="1"/>
</dbReference>
<dbReference type="Gene3D" id="3.40.630.30">
    <property type="match status" value="1"/>
</dbReference>
<dbReference type="SUPFAM" id="SSF55729">
    <property type="entry name" value="Acyl-CoA N-acyltransferases (Nat)"/>
    <property type="match status" value="1"/>
</dbReference>
<sequence>MAERVERLEAELIFRLSGLNGRVRDRMGITAERIGGGIAVSMVNDPSGFWSKAQGFGFTEPVTKDLIGEVLDFYRAAGTPVANVHLAPEVLPANWAEICEVQGLVEGQPTVRKLVRDARPVQQVETTLRVGPIGPEDGEAWAAVQVEAFQMPDPDGRMVEMLASVNELPGLTGYAAWDGDKLVATGALYVDGELGEFVSAATLPEYRGRGAQSALLARRVQDALAAGCTTLAVEVVKPARGEDNPSLNNVRRAGFEIAYDRPVWTWKG</sequence>
<dbReference type="Proteomes" id="UP000295818">
    <property type="component" value="Unassembled WGS sequence"/>
</dbReference>
<evidence type="ECO:0000259" key="1">
    <source>
        <dbReference type="PROSITE" id="PS51186"/>
    </source>
</evidence>
<evidence type="ECO:0000313" key="2">
    <source>
        <dbReference type="EMBL" id="TCO19562.1"/>
    </source>
</evidence>
<proteinExistence type="predicted"/>
<accession>A0ABY2BGN4</accession>
<dbReference type="InterPro" id="IPR016181">
    <property type="entry name" value="Acyl_CoA_acyltransferase"/>
</dbReference>
<feature type="domain" description="N-acetyltransferase" evidence="1">
    <location>
        <begin position="128"/>
        <end position="268"/>
    </location>
</feature>
<protein>
    <submittedName>
        <fullName evidence="2">Acetyltransferase (GNAT) family protein</fullName>
    </submittedName>
</protein>
<reference evidence="2 3" key="1">
    <citation type="journal article" date="2015" name="Stand. Genomic Sci.">
        <title>Genomic Encyclopedia of Bacterial and Archaeal Type Strains, Phase III: the genomes of soil and plant-associated and newly described type strains.</title>
        <authorList>
            <person name="Whitman W.B."/>
            <person name="Woyke T."/>
            <person name="Klenk H.P."/>
            <person name="Zhou Y."/>
            <person name="Lilburn T.G."/>
            <person name="Beck B.J."/>
            <person name="De Vos P."/>
            <person name="Vandamme P."/>
            <person name="Eisen J.A."/>
            <person name="Garrity G."/>
            <person name="Hugenholtz P."/>
            <person name="Kyrpides N.C."/>
        </authorList>
    </citation>
    <scope>NUCLEOTIDE SEQUENCE [LARGE SCALE GENOMIC DNA]</scope>
    <source>
        <strain evidence="2 3">VKM Ac-2538</strain>
    </source>
</reference>
<keyword evidence="3" id="KW-1185">Reference proteome</keyword>
<dbReference type="InterPro" id="IPR000182">
    <property type="entry name" value="GNAT_dom"/>
</dbReference>
<name>A0ABY2BGN4_9ACTN</name>